<feature type="compositionally biased region" description="Low complexity" evidence="6">
    <location>
        <begin position="370"/>
        <end position="386"/>
    </location>
</feature>
<feature type="region of interest" description="Disordered" evidence="6">
    <location>
        <begin position="568"/>
        <end position="643"/>
    </location>
</feature>
<reference evidence="7" key="1">
    <citation type="submission" date="2020-04" db="EMBL/GenBank/DDBJ databases">
        <authorList>
            <person name="Neveu A P."/>
        </authorList>
    </citation>
    <scope>NUCLEOTIDE SEQUENCE</scope>
    <source>
        <tissue evidence="7">Whole embryo</tissue>
    </source>
</reference>
<dbReference type="PROSITE" id="PS51421">
    <property type="entry name" value="RAS"/>
    <property type="match status" value="1"/>
</dbReference>
<dbReference type="GO" id="GO:0003925">
    <property type="term" value="F:G protein activity"/>
    <property type="evidence" value="ECO:0007669"/>
    <property type="project" value="UniProtKB-EC"/>
</dbReference>
<feature type="region of interest" description="Disordered" evidence="6">
    <location>
        <begin position="484"/>
        <end position="540"/>
    </location>
</feature>
<feature type="compositionally biased region" description="Polar residues" evidence="6">
    <location>
        <begin position="265"/>
        <end position="281"/>
    </location>
</feature>
<keyword evidence="4" id="KW-0378">Hydrolase</keyword>
<evidence type="ECO:0000256" key="4">
    <source>
        <dbReference type="ARBA" id="ARBA00022801"/>
    </source>
</evidence>
<dbReference type="AlphaFoldDB" id="A0A6F9DMC3"/>
<dbReference type="SMART" id="SM00173">
    <property type="entry name" value="RAS"/>
    <property type="match status" value="1"/>
</dbReference>
<feature type="compositionally biased region" description="Basic and acidic residues" evidence="6">
    <location>
        <begin position="631"/>
        <end position="643"/>
    </location>
</feature>
<evidence type="ECO:0000256" key="2">
    <source>
        <dbReference type="ARBA" id="ARBA00011984"/>
    </source>
</evidence>
<organism evidence="7">
    <name type="scientific">Phallusia mammillata</name>
    <dbReference type="NCBI Taxonomy" id="59560"/>
    <lineage>
        <taxon>Eukaryota</taxon>
        <taxon>Metazoa</taxon>
        <taxon>Chordata</taxon>
        <taxon>Tunicata</taxon>
        <taxon>Ascidiacea</taxon>
        <taxon>Phlebobranchia</taxon>
        <taxon>Ascidiidae</taxon>
        <taxon>Phallusia</taxon>
    </lineage>
</organism>
<feature type="region of interest" description="Disordered" evidence="6">
    <location>
        <begin position="214"/>
        <end position="311"/>
    </location>
</feature>
<proteinExistence type="evidence at transcript level"/>
<evidence type="ECO:0000313" key="7">
    <source>
        <dbReference type="EMBL" id="CAB3264341.1"/>
    </source>
</evidence>
<gene>
    <name evidence="7" type="primary">Nkiras2-001</name>
</gene>
<evidence type="ECO:0000256" key="6">
    <source>
        <dbReference type="SAM" id="MobiDB-lite"/>
    </source>
</evidence>
<evidence type="ECO:0000256" key="5">
    <source>
        <dbReference type="ARBA" id="ARBA00048098"/>
    </source>
</evidence>
<feature type="compositionally biased region" description="Polar residues" evidence="6">
    <location>
        <begin position="519"/>
        <end position="540"/>
    </location>
</feature>
<sequence length="643" mass="71247">MRRYSVNNSTAPPVRLVVLGDQNVGKSALVVRFLTKRFIGEYATGTEITYQHDLTLAGTPVTAEICDATYCKNHQTSLKKYVGKCDAYLIVYSVCSRDSFEYACSLAHDIRLSHVKSSNQNGLPPILLVGNKCDLDHYREVKRSEGERIANTLSSCYFVETSAAESFQRAEEAFHLAFRLISLRYQTLLNSSTPTPKRNRKKSFSQVAHMIRDHYKKQTSPGSEKSSEGFSPIFRSWSMSSDRNNNGNPFQEGGKRSRRSAVSALKTNQSLHGFQRPQSKCMSLETLNEKPDAENDPASTMPRCSSPARKTSLYQHNKYHTIDSAMATRFCNPNDDSARSRASSDGNKMSVSTDENFDLSDFSTAEDDPFSSNFESSLSSNPSLCESRSRVEEAEMNFQSSSAADDNKNPQRKTSLNKKCLKISIHSDGEAIEDGGISPDAANIPPKSAPLLASSNKFRFFPNGIPENQENGWVRFGSTRAPVSPLLDGRRRNKNKLKAEESKKSPPGNLLMQFFKGNLASTSNSRQTPGPTPAISETSIASTCTIGESIRSSNASLADSDDGRISFHTSNSSLSPSMGNGHWSNDPSWSSTSSAPTSPSLKKSSVIREKTRRPSFRATVHDFIRKRKKSHPPECYRIQDRVY</sequence>
<dbReference type="SUPFAM" id="SSF52540">
    <property type="entry name" value="P-loop containing nucleoside triphosphate hydrolases"/>
    <property type="match status" value="1"/>
</dbReference>
<comment type="similarity">
    <text evidence="1">Belongs to the small GTPase superfamily. Ras family.</text>
</comment>
<comment type="catalytic activity">
    <reaction evidence="5">
        <text>GTP + H2O = GDP + phosphate + H(+)</text>
        <dbReference type="Rhea" id="RHEA:19669"/>
        <dbReference type="ChEBI" id="CHEBI:15377"/>
        <dbReference type="ChEBI" id="CHEBI:15378"/>
        <dbReference type="ChEBI" id="CHEBI:37565"/>
        <dbReference type="ChEBI" id="CHEBI:43474"/>
        <dbReference type="ChEBI" id="CHEBI:58189"/>
        <dbReference type="EC" id="3.6.5.2"/>
    </reaction>
</comment>
<feature type="compositionally biased region" description="Polar residues" evidence="6">
    <location>
        <begin position="568"/>
        <end position="578"/>
    </location>
</feature>
<feature type="compositionally biased region" description="Low complexity" evidence="6">
    <location>
        <begin position="583"/>
        <end position="604"/>
    </location>
</feature>
<dbReference type="SMART" id="SM00174">
    <property type="entry name" value="RHO"/>
    <property type="match status" value="1"/>
</dbReference>
<dbReference type="EMBL" id="LR788479">
    <property type="protein sequence ID" value="CAB3264341.1"/>
    <property type="molecule type" value="mRNA"/>
</dbReference>
<accession>A0A6F9DMC3</accession>
<dbReference type="Gene3D" id="3.40.50.300">
    <property type="entry name" value="P-loop containing nucleotide triphosphate hydrolases"/>
    <property type="match status" value="1"/>
</dbReference>
<feature type="compositionally biased region" description="Polar residues" evidence="6">
    <location>
        <begin position="237"/>
        <end position="249"/>
    </location>
</feature>
<name>A0A6F9DMC3_9ASCI</name>
<dbReference type="GO" id="GO:0005525">
    <property type="term" value="F:GTP binding"/>
    <property type="evidence" value="ECO:0007669"/>
    <property type="project" value="InterPro"/>
</dbReference>
<dbReference type="EC" id="3.6.5.2" evidence="2"/>
<dbReference type="InterPro" id="IPR051065">
    <property type="entry name" value="Ras-related_GTPase"/>
</dbReference>
<evidence type="ECO:0000256" key="1">
    <source>
        <dbReference type="ARBA" id="ARBA00008344"/>
    </source>
</evidence>
<keyword evidence="3" id="KW-0547">Nucleotide-binding</keyword>
<dbReference type="InterPro" id="IPR027417">
    <property type="entry name" value="P-loop_NTPase"/>
</dbReference>
<dbReference type="PROSITE" id="PS51419">
    <property type="entry name" value="RAB"/>
    <property type="match status" value="1"/>
</dbReference>
<feature type="region of interest" description="Disordered" evidence="6">
    <location>
        <begin position="330"/>
        <end position="415"/>
    </location>
</feature>
<protein>
    <recommendedName>
        <fullName evidence="2">small monomeric GTPase</fullName>
        <ecNumber evidence="2">3.6.5.2</ecNumber>
    </recommendedName>
</protein>
<evidence type="ECO:0000256" key="3">
    <source>
        <dbReference type="ARBA" id="ARBA00022741"/>
    </source>
</evidence>
<dbReference type="PANTHER" id="PTHR45704">
    <property type="entry name" value="RAS-LIKE FAMILY MEMBER 11"/>
    <property type="match status" value="1"/>
</dbReference>
<dbReference type="PRINTS" id="PR00449">
    <property type="entry name" value="RASTRNSFRMNG"/>
</dbReference>
<dbReference type="InterPro" id="IPR005225">
    <property type="entry name" value="Small_GTP-bd"/>
</dbReference>
<dbReference type="NCBIfam" id="TIGR00231">
    <property type="entry name" value="small_GTP"/>
    <property type="match status" value="1"/>
</dbReference>
<dbReference type="SMART" id="SM00175">
    <property type="entry name" value="RAB"/>
    <property type="match status" value="1"/>
</dbReference>
<dbReference type="Pfam" id="PF00071">
    <property type="entry name" value="Ras"/>
    <property type="match status" value="1"/>
</dbReference>
<dbReference type="InterPro" id="IPR001806">
    <property type="entry name" value="Small_GTPase"/>
</dbReference>